<dbReference type="Pfam" id="PF00886">
    <property type="entry name" value="Ribosomal_S16"/>
    <property type="match status" value="1"/>
</dbReference>
<keyword evidence="2 3" id="KW-0687">Ribonucleoprotein</keyword>
<proteinExistence type="inferred from homology"/>
<dbReference type="Gene3D" id="3.30.1320.10">
    <property type="match status" value="1"/>
</dbReference>
<dbReference type="SUPFAM" id="SSF54565">
    <property type="entry name" value="Ribosomal protein S16"/>
    <property type="match status" value="1"/>
</dbReference>
<evidence type="ECO:0000313" key="4">
    <source>
        <dbReference type="EMBL" id="BAR92035.1"/>
    </source>
</evidence>
<dbReference type="InterPro" id="IPR000307">
    <property type="entry name" value="Ribosomal_bS16"/>
</dbReference>
<dbReference type="EMBL" id="AP014609">
    <property type="protein sequence ID" value="BAR92035.1"/>
    <property type="molecule type" value="Genomic_DNA"/>
</dbReference>
<evidence type="ECO:0000256" key="1">
    <source>
        <dbReference type="ARBA" id="ARBA00022980"/>
    </source>
</evidence>
<keyword evidence="5" id="KW-1185">Reference proteome</keyword>
<sequence length="114" mass="13232">MSVKIRLKRIGKKHKPIYHIVVADSRAPRDGKFIEKLGTYNPHTDPPSTVLKMQHALSWLMRGAQPTNTVKSIFYKTGVLLKKHLLEGVKKGGLTNEEHQRKFHAWYNQKYKKI</sequence>
<protein>
    <recommendedName>
        <fullName evidence="3">Small ribosomal subunit protein bS16</fullName>
    </recommendedName>
</protein>
<dbReference type="PANTHER" id="PTHR12919">
    <property type="entry name" value="30S RIBOSOMAL PROTEIN S16"/>
    <property type="match status" value="1"/>
</dbReference>
<dbReference type="RefSeq" id="WP_096378158.1">
    <property type="nucleotide sequence ID" value="NZ_AP014609.1"/>
</dbReference>
<dbReference type="InterPro" id="IPR023803">
    <property type="entry name" value="Ribosomal_bS16_dom_sf"/>
</dbReference>
<dbReference type="NCBIfam" id="TIGR00002">
    <property type="entry name" value="S16"/>
    <property type="match status" value="1"/>
</dbReference>
<dbReference type="InterPro" id="IPR020592">
    <property type="entry name" value="Ribosomal_bS16_CS"/>
</dbReference>
<dbReference type="PANTHER" id="PTHR12919:SF20">
    <property type="entry name" value="SMALL RIBOSOMAL SUBUNIT PROTEIN BS16M"/>
    <property type="match status" value="1"/>
</dbReference>
<dbReference type="PROSITE" id="PS00732">
    <property type="entry name" value="RIBOSOMAL_S16"/>
    <property type="match status" value="1"/>
</dbReference>
<reference evidence="4 5" key="1">
    <citation type="journal article" date="2015" name="Microbes Environ.">
        <title>An Efficient Strategy Developed for Next-Generation Sequencing of Endosymbiont Genomes Performed Using Crude DNA Isolated from Host Tissues: A Case Study of Blattabacterium cuenoti Inhabiting the Fat Bodies of Cockroaches.</title>
        <authorList>
            <person name="Kinjo Y."/>
            <person name="Saitoh S."/>
            <person name="Tokuda G."/>
        </authorList>
    </citation>
    <scope>NUCLEOTIDE SEQUENCE [LARGE SCALE GENOMIC DNA]</scope>
    <source>
        <strain evidence="4 5">BPAY</strain>
    </source>
</reference>
<gene>
    <name evidence="3 4" type="primary">rpsP</name>
    <name evidence="4" type="ORF">BPAY_286</name>
</gene>
<organism evidence="4 5">
    <name type="scientific">Blattabacterium cuenoti BPAY</name>
    <dbReference type="NCBI Taxonomy" id="1457031"/>
    <lineage>
        <taxon>Bacteria</taxon>
        <taxon>Pseudomonadati</taxon>
        <taxon>Bacteroidota</taxon>
        <taxon>Flavobacteriia</taxon>
        <taxon>Flavobacteriales</taxon>
        <taxon>Blattabacteriaceae</taxon>
        <taxon>Blattabacterium</taxon>
    </lineage>
</organism>
<evidence type="ECO:0000256" key="3">
    <source>
        <dbReference type="HAMAP-Rule" id="MF_00385"/>
    </source>
</evidence>
<dbReference type="HAMAP" id="MF_00385">
    <property type="entry name" value="Ribosomal_bS16"/>
    <property type="match status" value="1"/>
</dbReference>
<evidence type="ECO:0000313" key="5">
    <source>
        <dbReference type="Proteomes" id="UP000217805"/>
    </source>
</evidence>
<comment type="similarity">
    <text evidence="3">Belongs to the bacterial ribosomal protein bS16 family.</text>
</comment>
<evidence type="ECO:0000256" key="2">
    <source>
        <dbReference type="ARBA" id="ARBA00023274"/>
    </source>
</evidence>
<dbReference type="Proteomes" id="UP000217805">
    <property type="component" value="Chromosome"/>
</dbReference>
<dbReference type="GO" id="GO:0005840">
    <property type="term" value="C:ribosome"/>
    <property type="evidence" value="ECO:0007669"/>
    <property type="project" value="UniProtKB-KW"/>
</dbReference>
<keyword evidence="1 3" id="KW-0689">Ribosomal protein</keyword>
<name>A0ABM7EYJ8_9FLAO</name>
<accession>A0ABM7EYJ8</accession>